<dbReference type="InterPro" id="IPR036291">
    <property type="entry name" value="NAD(P)-bd_dom_sf"/>
</dbReference>
<gene>
    <name evidence="1" type="ORF">TEA_017952</name>
</gene>
<dbReference type="InterPro" id="IPR055280">
    <property type="entry name" value="TIC32"/>
</dbReference>
<dbReference type="AlphaFoldDB" id="A0A4S4EYV6"/>
<proteinExistence type="predicted"/>
<name>A0A4S4EYV6_CAMSN</name>
<accession>A0A4S4EYV6</accession>
<comment type="caution">
    <text evidence="1">The sequence shown here is derived from an EMBL/GenBank/DDBJ whole genome shotgun (WGS) entry which is preliminary data.</text>
</comment>
<keyword evidence="2" id="KW-1185">Reference proteome</keyword>
<evidence type="ECO:0000313" key="2">
    <source>
        <dbReference type="Proteomes" id="UP000306102"/>
    </source>
</evidence>
<evidence type="ECO:0000313" key="1">
    <source>
        <dbReference type="EMBL" id="THG21982.1"/>
    </source>
</evidence>
<dbReference type="STRING" id="542762.A0A4S4EYV6"/>
<dbReference type="Proteomes" id="UP000306102">
    <property type="component" value="Unassembled WGS sequence"/>
</dbReference>
<dbReference type="PANTHER" id="PTHR48476:SF1">
    <property type="entry name" value="SHORT-CHAIN DEHYDROGENASE TIC 32, CHLOROPLASTIC-LIKE"/>
    <property type="match status" value="1"/>
</dbReference>
<dbReference type="InterPro" id="IPR002347">
    <property type="entry name" value="SDR_fam"/>
</dbReference>
<dbReference type="CDD" id="cd05327">
    <property type="entry name" value="retinol-DH_like_SDR_c_like"/>
    <property type="match status" value="1"/>
</dbReference>
<sequence length="450" mass="49154">MWIFGRKGPSGFSANSTAEEVTKGIDGTGLTAIVTEIVDRGGDQQEMVVAGGRWLAVTKVLKSGRNRYVTPLLAVTAVTATRYSRFCSVIEIHSHREAGCWRWWSKVVAADGRWLAVIKGGCQWLPEVTSDIGRSQGPSNCIFLCLFPVHIFVLSENCISKAFLSFVVTFGASSGIGTETARVLAMHGVHVVMAVRNTDAGRKVKDAILKENPNAKIDVMELDLSSMVSVRKFASEYKSTDLPLNLLINNAGVMAPPFMLTQDKIELQFGTNHIGHFLLTNLLLETMKNTARVSHKEGRIVNVSSEGHRFAYSEGVQFDKINDESSFNTIYAYGQSKLANILHANELARRLKEEGVEITANSLHPGAIATNLLRHHGFLDGLVNLVGKYVLKNTAQGAATTCYVALHPQVKGVTGEYFSDSNIAKPTAQAKDADLAKKLWDFSLSLTDPK</sequence>
<dbReference type="SUPFAM" id="SSF51735">
    <property type="entry name" value="NAD(P)-binding Rossmann-fold domains"/>
    <property type="match status" value="1"/>
</dbReference>
<evidence type="ECO:0008006" key="3">
    <source>
        <dbReference type="Google" id="ProtNLM"/>
    </source>
</evidence>
<dbReference type="Gene3D" id="3.40.50.720">
    <property type="entry name" value="NAD(P)-binding Rossmann-like Domain"/>
    <property type="match status" value="1"/>
</dbReference>
<dbReference type="Pfam" id="PF00106">
    <property type="entry name" value="adh_short"/>
    <property type="match status" value="1"/>
</dbReference>
<protein>
    <recommendedName>
        <fullName evidence="3">Short-chain dehydrogenase TIC 32, chloroplastic</fullName>
    </recommendedName>
</protein>
<dbReference type="PANTHER" id="PTHR48476">
    <property type="entry name" value="SHORT-CHAIN DEHYDROGENASE TIC 32, CHLOROPLASTIC-LIKE"/>
    <property type="match status" value="1"/>
</dbReference>
<organism evidence="1 2">
    <name type="scientific">Camellia sinensis var. sinensis</name>
    <name type="common">China tea</name>
    <dbReference type="NCBI Taxonomy" id="542762"/>
    <lineage>
        <taxon>Eukaryota</taxon>
        <taxon>Viridiplantae</taxon>
        <taxon>Streptophyta</taxon>
        <taxon>Embryophyta</taxon>
        <taxon>Tracheophyta</taxon>
        <taxon>Spermatophyta</taxon>
        <taxon>Magnoliopsida</taxon>
        <taxon>eudicotyledons</taxon>
        <taxon>Gunneridae</taxon>
        <taxon>Pentapetalae</taxon>
        <taxon>asterids</taxon>
        <taxon>Ericales</taxon>
        <taxon>Theaceae</taxon>
        <taxon>Camellia</taxon>
    </lineage>
</organism>
<dbReference type="PRINTS" id="PR00081">
    <property type="entry name" value="GDHRDH"/>
</dbReference>
<dbReference type="EMBL" id="SDRB02001042">
    <property type="protein sequence ID" value="THG21982.1"/>
    <property type="molecule type" value="Genomic_DNA"/>
</dbReference>
<reference evidence="1 2" key="1">
    <citation type="journal article" date="2018" name="Proc. Natl. Acad. Sci. U.S.A.">
        <title>Draft genome sequence of Camellia sinensis var. sinensis provides insights into the evolution of the tea genome and tea quality.</title>
        <authorList>
            <person name="Wei C."/>
            <person name="Yang H."/>
            <person name="Wang S."/>
            <person name="Zhao J."/>
            <person name="Liu C."/>
            <person name="Gao L."/>
            <person name="Xia E."/>
            <person name="Lu Y."/>
            <person name="Tai Y."/>
            <person name="She G."/>
            <person name="Sun J."/>
            <person name="Cao H."/>
            <person name="Tong W."/>
            <person name="Gao Q."/>
            <person name="Li Y."/>
            <person name="Deng W."/>
            <person name="Jiang X."/>
            <person name="Wang W."/>
            <person name="Chen Q."/>
            <person name="Zhang S."/>
            <person name="Li H."/>
            <person name="Wu J."/>
            <person name="Wang P."/>
            <person name="Li P."/>
            <person name="Shi C."/>
            <person name="Zheng F."/>
            <person name="Jian J."/>
            <person name="Huang B."/>
            <person name="Shan D."/>
            <person name="Shi M."/>
            <person name="Fang C."/>
            <person name="Yue Y."/>
            <person name="Li F."/>
            <person name="Li D."/>
            <person name="Wei S."/>
            <person name="Han B."/>
            <person name="Jiang C."/>
            <person name="Yin Y."/>
            <person name="Xia T."/>
            <person name="Zhang Z."/>
            <person name="Bennetzen J.L."/>
            <person name="Zhao S."/>
            <person name="Wan X."/>
        </authorList>
    </citation>
    <scope>NUCLEOTIDE SEQUENCE [LARGE SCALE GENOMIC DNA]</scope>
    <source>
        <strain evidence="2">cv. Shuchazao</strain>
        <tissue evidence="1">Leaf</tissue>
    </source>
</reference>